<feature type="transmembrane region" description="Helical" evidence="7">
    <location>
        <begin position="312"/>
        <end position="333"/>
    </location>
</feature>
<feature type="transmembrane region" description="Helical" evidence="7">
    <location>
        <begin position="366"/>
        <end position="385"/>
    </location>
</feature>
<dbReference type="GO" id="GO:0016987">
    <property type="term" value="F:sigma factor activity"/>
    <property type="evidence" value="ECO:0007669"/>
    <property type="project" value="UniProtKB-KW"/>
</dbReference>
<evidence type="ECO:0000256" key="1">
    <source>
        <dbReference type="ARBA" id="ARBA00010641"/>
    </source>
</evidence>
<dbReference type="NCBIfam" id="TIGR02937">
    <property type="entry name" value="sigma70-ECF"/>
    <property type="match status" value="1"/>
</dbReference>
<reference evidence="10 11" key="1">
    <citation type="submission" date="2020-08" db="EMBL/GenBank/DDBJ databases">
        <authorList>
            <person name="Xu S."/>
            <person name="Li A."/>
        </authorList>
    </citation>
    <scope>NUCLEOTIDE SEQUENCE [LARGE SCALE GENOMIC DNA]</scope>
    <source>
        <strain evidence="10 11">119BY6-57</strain>
    </source>
</reference>
<protein>
    <recommendedName>
        <fullName evidence="6">RNA polymerase sigma factor</fullName>
    </recommendedName>
</protein>
<evidence type="ECO:0000259" key="9">
    <source>
        <dbReference type="Pfam" id="PF08281"/>
    </source>
</evidence>
<keyword evidence="7" id="KW-0812">Transmembrane</keyword>
<accession>A0A7W3TNG3</accession>
<dbReference type="Pfam" id="PF04542">
    <property type="entry name" value="Sigma70_r2"/>
    <property type="match status" value="1"/>
</dbReference>
<dbReference type="PANTHER" id="PTHR43133">
    <property type="entry name" value="RNA POLYMERASE ECF-TYPE SIGMA FACTO"/>
    <property type="match status" value="1"/>
</dbReference>
<feature type="domain" description="RNA polymerase sigma-70 region 2" evidence="8">
    <location>
        <begin position="40"/>
        <end position="102"/>
    </location>
</feature>
<dbReference type="SUPFAM" id="SSF88946">
    <property type="entry name" value="Sigma2 domain of RNA polymerase sigma factors"/>
    <property type="match status" value="1"/>
</dbReference>
<dbReference type="CDD" id="cd06171">
    <property type="entry name" value="Sigma70_r4"/>
    <property type="match status" value="1"/>
</dbReference>
<evidence type="ECO:0000256" key="7">
    <source>
        <dbReference type="SAM" id="Phobius"/>
    </source>
</evidence>
<evidence type="ECO:0000313" key="10">
    <source>
        <dbReference type="EMBL" id="MBB1061401.1"/>
    </source>
</evidence>
<dbReference type="Proteomes" id="UP000523196">
    <property type="component" value="Unassembled WGS sequence"/>
</dbReference>
<dbReference type="InterPro" id="IPR036388">
    <property type="entry name" value="WH-like_DNA-bd_sf"/>
</dbReference>
<evidence type="ECO:0000259" key="8">
    <source>
        <dbReference type="Pfam" id="PF04542"/>
    </source>
</evidence>
<dbReference type="GO" id="GO:0006352">
    <property type="term" value="P:DNA-templated transcription initiation"/>
    <property type="evidence" value="ECO:0007669"/>
    <property type="project" value="InterPro"/>
</dbReference>
<evidence type="ECO:0000256" key="4">
    <source>
        <dbReference type="ARBA" id="ARBA00023125"/>
    </source>
</evidence>
<dbReference type="RefSeq" id="WP_182688182.1">
    <property type="nucleotide sequence ID" value="NZ_JACHTF010000014.1"/>
</dbReference>
<dbReference type="InterPro" id="IPR014284">
    <property type="entry name" value="RNA_pol_sigma-70_dom"/>
</dbReference>
<evidence type="ECO:0000256" key="2">
    <source>
        <dbReference type="ARBA" id="ARBA00023015"/>
    </source>
</evidence>
<keyword evidence="2 6" id="KW-0805">Transcription regulation</keyword>
<dbReference type="InterPro" id="IPR013324">
    <property type="entry name" value="RNA_pol_sigma_r3/r4-like"/>
</dbReference>
<evidence type="ECO:0000313" key="11">
    <source>
        <dbReference type="Proteomes" id="UP000523196"/>
    </source>
</evidence>
<dbReference type="InterPro" id="IPR007627">
    <property type="entry name" value="RNA_pol_sigma70_r2"/>
</dbReference>
<dbReference type="PROSITE" id="PS01063">
    <property type="entry name" value="SIGMA70_ECF"/>
    <property type="match status" value="1"/>
</dbReference>
<gene>
    <name evidence="10" type="ORF">H4F98_12555</name>
</gene>
<dbReference type="AlphaFoldDB" id="A0A7W3TNG3"/>
<sequence length="389" mass="41595">MSALLSSVDARAGVDRQLEPLLEAARGGDRDAFARVVSLCQNSVTAIALSIVRDVPASEDIAQDAFLSAWMNLRRLQNPASFLPWLRQITRNLARDHLRAGRSRPRPVDDAEAVIAQVADPGPDPCLRLLDDERRAAIEELIAALPDDSREILLLYYREGQRSRHVADLLGLSDAAVRKRLSRARATVRRDLLERFAELARDTAPSAAFTTVVAGALAMASPPAAAFGILGAAAAGGSKTTFLQVVLGAAGSIAFGAIAALTGIWLGLRAQLKGALDAAERLALVRSAVVCALASVGFVVAITLVAARDRGWLWPTVMTLLFMGTVFWQSMVVQPRAMRRRHAREAALDPEAAARDRRRERLRARFGLGLGLVGGLGGLLAGLVASGRL</sequence>
<keyword evidence="3 6" id="KW-0731">Sigma factor</keyword>
<dbReference type="InterPro" id="IPR013325">
    <property type="entry name" value="RNA_pol_sigma_r2"/>
</dbReference>
<evidence type="ECO:0000256" key="6">
    <source>
        <dbReference type="RuleBase" id="RU000716"/>
    </source>
</evidence>
<evidence type="ECO:0000256" key="5">
    <source>
        <dbReference type="ARBA" id="ARBA00023163"/>
    </source>
</evidence>
<keyword evidence="11" id="KW-1185">Reference proteome</keyword>
<dbReference type="InterPro" id="IPR039425">
    <property type="entry name" value="RNA_pol_sigma-70-like"/>
</dbReference>
<dbReference type="PANTHER" id="PTHR43133:SF25">
    <property type="entry name" value="RNA POLYMERASE SIGMA FACTOR RFAY-RELATED"/>
    <property type="match status" value="1"/>
</dbReference>
<keyword evidence="7" id="KW-0472">Membrane</keyword>
<dbReference type="InterPro" id="IPR013249">
    <property type="entry name" value="RNA_pol_sigma70_r4_t2"/>
</dbReference>
<dbReference type="Gene3D" id="1.10.10.10">
    <property type="entry name" value="Winged helix-like DNA-binding domain superfamily/Winged helix DNA-binding domain"/>
    <property type="match status" value="1"/>
</dbReference>
<keyword evidence="4 6" id="KW-0238">DNA-binding</keyword>
<comment type="similarity">
    <text evidence="1 6">Belongs to the sigma-70 factor family. ECF subfamily.</text>
</comment>
<proteinExistence type="inferred from homology"/>
<keyword evidence="5 6" id="KW-0804">Transcription</keyword>
<comment type="caution">
    <text evidence="10">The sequence shown here is derived from an EMBL/GenBank/DDBJ whole genome shotgun (WGS) entry which is preliminary data.</text>
</comment>
<feature type="transmembrane region" description="Helical" evidence="7">
    <location>
        <begin position="207"/>
        <end position="230"/>
    </location>
</feature>
<evidence type="ECO:0000256" key="3">
    <source>
        <dbReference type="ARBA" id="ARBA00023082"/>
    </source>
</evidence>
<dbReference type="GO" id="GO:0003677">
    <property type="term" value="F:DNA binding"/>
    <property type="evidence" value="ECO:0007669"/>
    <property type="project" value="UniProtKB-KW"/>
</dbReference>
<keyword evidence="7" id="KW-1133">Transmembrane helix</keyword>
<dbReference type="Gene3D" id="1.10.1740.10">
    <property type="match status" value="1"/>
</dbReference>
<dbReference type="SUPFAM" id="SSF88659">
    <property type="entry name" value="Sigma3 and sigma4 domains of RNA polymerase sigma factors"/>
    <property type="match status" value="1"/>
</dbReference>
<feature type="domain" description="RNA polymerase sigma factor 70 region 4 type 2" evidence="9">
    <location>
        <begin position="136"/>
        <end position="187"/>
    </location>
</feature>
<dbReference type="Pfam" id="PF08281">
    <property type="entry name" value="Sigma70_r4_2"/>
    <property type="match status" value="1"/>
</dbReference>
<dbReference type="InterPro" id="IPR000838">
    <property type="entry name" value="RNA_pol_sigma70_ECF_CS"/>
</dbReference>
<organism evidence="10 11">
    <name type="scientific">Marilutibacter spongiae</name>
    <dbReference type="NCBI Taxonomy" id="2025720"/>
    <lineage>
        <taxon>Bacteria</taxon>
        <taxon>Pseudomonadati</taxon>
        <taxon>Pseudomonadota</taxon>
        <taxon>Gammaproteobacteria</taxon>
        <taxon>Lysobacterales</taxon>
        <taxon>Lysobacteraceae</taxon>
        <taxon>Marilutibacter</taxon>
    </lineage>
</organism>
<name>A0A7W3TNG3_9GAMM</name>
<feature type="transmembrane region" description="Helical" evidence="7">
    <location>
        <begin position="242"/>
        <end position="268"/>
    </location>
</feature>
<feature type="transmembrane region" description="Helical" evidence="7">
    <location>
        <begin position="288"/>
        <end position="306"/>
    </location>
</feature>
<dbReference type="EMBL" id="JACHTF010000014">
    <property type="protein sequence ID" value="MBB1061401.1"/>
    <property type="molecule type" value="Genomic_DNA"/>
</dbReference>